<organism evidence="1 2">
    <name type="scientific">Halomonas johnsoniae</name>
    <dbReference type="NCBI Taxonomy" id="502832"/>
    <lineage>
        <taxon>Bacteria</taxon>
        <taxon>Pseudomonadati</taxon>
        <taxon>Pseudomonadota</taxon>
        <taxon>Gammaproteobacteria</taxon>
        <taxon>Oceanospirillales</taxon>
        <taxon>Halomonadaceae</taxon>
        <taxon>Halomonas</taxon>
    </lineage>
</organism>
<sequence>MLFKECKERDIAQINEWFKQCEKQDQPYVLCLNRTTYSKVQWDFINLSHEKTEKLLTNEEWVRKGLIDIFNRYANKKSTYQFSVQVGYMDTLDQHNAAAAAEEVAKLLREGSV</sequence>
<protein>
    <submittedName>
        <fullName evidence="1">Uncharacterized protein</fullName>
    </submittedName>
</protein>
<dbReference type="EMBL" id="BMXO01000002">
    <property type="protein sequence ID" value="GGW48392.1"/>
    <property type="molecule type" value="Genomic_DNA"/>
</dbReference>
<proteinExistence type="predicted"/>
<evidence type="ECO:0000313" key="2">
    <source>
        <dbReference type="Proteomes" id="UP000647585"/>
    </source>
</evidence>
<dbReference type="RefSeq" id="WP_096921513.1">
    <property type="nucleotide sequence ID" value="NZ_BMXO01000002.1"/>
</dbReference>
<dbReference type="Proteomes" id="UP000647585">
    <property type="component" value="Unassembled WGS sequence"/>
</dbReference>
<name>A0ABQ2WCB0_9GAMM</name>
<gene>
    <name evidence="1" type="ORF">GCM10007158_06710</name>
</gene>
<accession>A0ABQ2WCB0</accession>
<keyword evidence="2" id="KW-1185">Reference proteome</keyword>
<comment type="caution">
    <text evidence="1">The sequence shown here is derived from an EMBL/GenBank/DDBJ whole genome shotgun (WGS) entry which is preliminary data.</text>
</comment>
<reference evidence="2" key="1">
    <citation type="journal article" date="2019" name="Int. J. Syst. Evol. Microbiol.">
        <title>The Global Catalogue of Microorganisms (GCM) 10K type strain sequencing project: providing services to taxonomists for standard genome sequencing and annotation.</title>
        <authorList>
            <consortium name="The Broad Institute Genomics Platform"/>
            <consortium name="The Broad Institute Genome Sequencing Center for Infectious Disease"/>
            <person name="Wu L."/>
            <person name="Ma J."/>
        </authorList>
    </citation>
    <scope>NUCLEOTIDE SEQUENCE [LARGE SCALE GENOMIC DNA]</scope>
    <source>
        <strain evidence="2">KCTC 22157</strain>
    </source>
</reference>
<evidence type="ECO:0000313" key="1">
    <source>
        <dbReference type="EMBL" id="GGW48392.1"/>
    </source>
</evidence>